<keyword evidence="2" id="KW-0812">Transmembrane</keyword>
<dbReference type="PANTHER" id="PTHR46648:SF1">
    <property type="entry name" value="ADENOSINE 5'-MONOPHOSPHORAMIDASE HNT1"/>
    <property type="match status" value="1"/>
</dbReference>
<keyword evidence="2" id="KW-1133">Transmembrane helix</keyword>
<evidence type="ECO:0000313" key="4">
    <source>
        <dbReference type="EMBL" id="ETO18789.1"/>
    </source>
</evidence>
<proteinExistence type="predicted"/>
<evidence type="ECO:0000256" key="1">
    <source>
        <dbReference type="PROSITE-ProRule" id="PRU00464"/>
    </source>
</evidence>
<dbReference type="GO" id="GO:0003824">
    <property type="term" value="F:catalytic activity"/>
    <property type="evidence" value="ECO:0007669"/>
    <property type="project" value="InterPro"/>
</dbReference>
<dbReference type="InterPro" id="IPR036265">
    <property type="entry name" value="HIT-like_sf"/>
</dbReference>
<dbReference type="AlphaFoldDB" id="X6MZ70"/>
<comment type="caution">
    <text evidence="4">The sequence shown here is derived from an EMBL/GenBank/DDBJ whole genome shotgun (WGS) entry which is preliminary data.</text>
</comment>
<protein>
    <recommendedName>
        <fullName evidence="3">HIT domain-containing protein</fullName>
    </recommendedName>
</protein>
<evidence type="ECO:0000259" key="3">
    <source>
        <dbReference type="PROSITE" id="PS51084"/>
    </source>
</evidence>
<dbReference type="PROSITE" id="PS51084">
    <property type="entry name" value="HIT_2"/>
    <property type="match status" value="1"/>
</dbReference>
<reference evidence="4 5" key="1">
    <citation type="journal article" date="2013" name="Curr. Biol.">
        <title>The Genome of the Foraminiferan Reticulomyxa filosa.</title>
        <authorList>
            <person name="Glockner G."/>
            <person name="Hulsmann N."/>
            <person name="Schleicher M."/>
            <person name="Noegel A.A."/>
            <person name="Eichinger L."/>
            <person name="Gallinger C."/>
            <person name="Pawlowski J."/>
            <person name="Sierra R."/>
            <person name="Euteneuer U."/>
            <person name="Pillet L."/>
            <person name="Moustafa A."/>
            <person name="Platzer M."/>
            <person name="Groth M."/>
            <person name="Szafranski K."/>
            <person name="Schliwa M."/>
        </authorList>
    </citation>
    <scope>NUCLEOTIDE SEQUENCE [LARGE SCALE GENOMIC DNA]</scope>
</reference>
<dbReference type="InterPro" id="IPR001310">
    <property type="entry name" value="Histidine_triad_HIT"/>
</dbReference>
<feature type="transmembrane region" description="Helical" evidence="2">
    <location>
        <begin position="31"/>
        <end position="52"/>
    </location>
</feature>
<accession>X6MZ70</accession>
<dbReference type="Pfam" id="PF01230">
    <property type="entry name" value="HIT"/>
    <property type="match status" value="1"/>
</dbReference>
<dbReference type="Gene3D" id="3.30.428.10">
    <property type="entry name" value="HIT-like"/>
    <property type="match status" value="1"/>
</dbReference>
<evidence type="ECO:0000256" key="2">
    <source>
        <dbReference type="SAM" id="Phobius"/>
    </source>
</evidence>
<sequence length="310" mass="35348">MFFFYYCIVISVIIIIAIVNMILLFGLLSKFVIIILLLSYYFFIHLFVYELIVDTMKILFIDLIEALAESLKNNADTKKKFDECKSKMKKSKTLSSATCIRLVLQAIKLHCCGSMTDCNQGILSTSNDGNEDKDNYKKKKIAKIKTKRKLCPIRYQGTISFYLLAKLNLMKLGKWIESSKLFSKNYFSLLEKGQQPCYKVFETEHAVALLDAFPTVKGHCLLIPKVTGKATSMDLTESEAASYLSQLPKLCRIVQVLFLKNKTDFFLLFERDNIKGIVPSTTRISDKEAAEILAAMKPFIDQETKKKALL</sequence>
<keyword evidence="5" id="KW-1185">Reference proteome</keyword>
<organism evidence="4 5">
    <name type="scientific">Reticulomyxa filosa</name>
    <dbReference type="NCBI Taxonomy" id="46433"/>
    <lineage>
        <taxon>Eukaryota</taxon>
        <taxon>Sar</taxon>
        <taxon>Rhizaria</taxon>
        <taxon>Retaria</taxon>
        <taxon>Foraminifera</taxon>
        <taxon>Monothalamids</taxon>
        <taxon>Reticulomyxidae</taxon>
        <taxon>Reticulomyxa</taxon>
    </lineage>
</organism>
<dbReference type="PANTHER" id="PTHR46648">
    <property type="entry name" value="HIT FAMILY PROTEIN 1"/>
    <property type="match status" value="1"/>
</dbReference>
<dbReference type="GO" id="GO:0009117">
    <property type="term" value="P:nucleotide metabolic process"/>
    <property type="evidence" value="ECO:0007669"/>
    <property type="project" value="TreeGrafter"/>
</dbReference>
<dbReference type="EMBL" id="ASPP01014396">
    <property type="protein sequence ID" value="ETO18789.1"/>
    <property type="molecule type" value="Genomic_DNA"/>
</dbReference>
<dbReference type="OrthoDB" id="672793at2759"/>
<name>X6MZ70_RETFI</name>
<feature type="domain" description="HIT" evidence="3">
    <location>
        <begin position="186"/>
        <end position="225"/>
    </location>
</feature>
<keyword evidence="2" id="KW-0472">Membrane</keyword>
<feature type="transmembrane region" description="Helical" evidence="2">
    <location>
        <begin position="5"/>
        <end position="25"/>
    </location>
</feature>
<dbReference type="SUPFAM" id="SSF54197">
    <property type="entry name" value="HIT-like"/>
    <property type="match status" value="1"/>
</dbReference>
<comment type="caution">
    <text evidence="1">Lacks conserved residue(s) required for the propagation of feature annotation.</text>
</comment>
<gene>
    <name evidence="4" type="ORF">RFI_18459</name>
</gene>
<dbReference type="Proteomes" id="UP000023152">
    <property type="component" value="Unassembled WGS sequence"/>
</dbReference>
<dbReference type="InterPro" id="IPR011146">
    <property type="entry name" value="HIT-like"/>
</dbReference>
<evidence type="ECO:0000313" key="5">
    <source>
        <dbReference type="Proteomes" id="UP000023152"/>
    </source>
</evidence>